<sequence>MTDTVPDEPLGSHVLELQVAEVIAETDEASSLVFAVPTARTFPRTGCATRPASS</sequence>
<gene>
    <name evidence="1" type="ORF">I553_5704</name>
</gene>
<organism evidence="1">
    <name type="scientific">Mycobacterium xenopi 4042</name>
    <dbReference type="NCBI Taxonomy" id="1299334"/>
    <lineage>
        <taxon>Bacteria</taxon>
        <taxon>Bacillati</taxon>
        <taxon>Actinomycetota</taxon>
        <taxon>Actinomycetes</taxon>
        <taxon>Mycobacteriales</taxon>
        <taxon>Mycobacteriaceae</taxon>
        <taxon>Mycobacterium</taxon>
    </lineage>
</organism>
<comment type="caution">
    <text evidence="1">The sequence shown here is derived from an EMBL/GenBank/DDBJ whole genome shotgun (WGS) entry which is preliminary data.</text>
</comment>
<keyword evidence="1" id="KW-0560">Oxidoreductase</keyword>
<protein>
    <submittedName>
        <fullName evidence="1">3-ketosteroid-9-alpha-hydroxylase reductase subunit domain protein</fullName>
        <ecNumber evidence="1">1.17.1.-</ecNumber>
    </submittedName>
</protein>
<dbReference type="AlphaFoldDB" id="X7ZW74"/>
<dbReference type="GO" id="GO:0016491">
    <property type="term" value="F:oxidoreductase activity"/>
    <property type="evidence" value="ECO:0007669"/>
    <property type="project" value="UniProtKB-KW"/>
</dbReference>
<reference evidence="1" key="1">
    <citation type="submission" date="2014-01" db="EMBL/GenBank/DDBJ databases">
        <authorList>
            <person name="Brown-Elliot B."/>
            <person name="Wallace R."/>
            <person name="Lenaerts A."/>
            <person name="Ordway D."/>
            <person name="DeGroote M.A."/>
            <person name="Parker T."/>
            <person name="Sizemore C."/>
            <person name="Tallon L.J."/>
            <person name="Sadzewicz L.K."/>
            <person name="Sengamalay N."/>
            <person name="Fraser C.M."/>
            <person name="Hine E."/>
            <person name="Shefchek K.A."/>
            <person name="Das S.P."/>
            <person name="Tettelin H."/>
        </authorList>
    </citation>
    <scope>NUCLEOTIDE SEQUENCE [LARGE SCALE GENOMIC DNA]</scope>
    <source>
        <strain evidence="1">4042</strain>
    </source>
</reference>
<evidence type="ECO:0000313" key="1">
    <source>
        <dbReference type="EMBL" id="EUA23842.1"/>
    </source>
</evidence>
<accession>X7ZW74</accession>
<proteinExistence type="predicted"/>
<name>X7ZW74_MYCXE</name>
<dbReference type="EC" id="1.17.1.-" evidence="1"/>
<dbReference type="PATRIC" id="fig|1299334.3.peg.7645"/>
<dbReference type="EMBL" id="JAOB01000069">
    <property type="protein sequence ID" value="EUA23842.1"/>
    <property type="molecule type" value="Genomic_DNA"/>
</dbReference>